<dbReference type="SMART" id="SM00553">
    <property type="entry name" value="SEP"/>
    <property type="match status" value="1"/>
</dbReference>
<dbReference type="GO" id="GO:0005634">
    <property type="term" value="C:nucleus"/>
    <property type="evidence" value="ECO:0007669"/>
    <property type="project" value="TreeGrafter"/>
</dbReference>
<dbReference type="SUPFAM" id="SSF102848">
    <property type="entry name" value="NSFL1 (p97 ATPase) cofactor p47, SEP domain"/>
    <property type="match status" value="1"/>
</dbReference>
<name>A0A7M7KW44_VARDE</name>
<dbReference type="SMART" id="SM00166">
    <property type="entry name" value="UBX"/>
    <property type="match status" value="1"/>
</dbReference>
<dbReference type="RefSeq" id="XP_022672595.1">
    <property type="nucleotide sequence ID" value="XM_022816860.1"/>
</dbReference>
<dbReference type="GO" id="GO:0007030">
    <property type="term" value="P:Golgi organization"/>
    <property type="evidence" value="ECO:0007669"/>
    <property type="project" value="TreeGrafter"/>
</dbReference>
<dbReference type="Gene3D" id="3.30.420.210">
    <property type="entry name" value="SEP domain"/>
    <property type="match status" value="1"/>
</dbReference>
<keyword evidence="5" id="KW-1185">Reference proteome</keyword>
<dbReference type="PANTHER" id="PTHR23333">
    <property type="entry name" value="UBX DOMAIN CONTAINING PROTEIN"/>
    <property type="match status" value="1"/>
</dbReference>
<dbReference type="PROSITE" id="PS51399">
    <property type="entry name" value="SEP"/>
    <property type="match status" value="1"/>
</dbReference>
<dbReference type="Pfam" id="PF08059">
    <property type="entry name" value="SEP"/>
    <property type="match status" value="1"/>
</dbReference>
<evidence type="ECO:0000259" key="3">
    <source>
        <dbReference type="PROSITE" id="PS51399"/>
    </source>
</evidence>
<dbReference type="InterPro" id="IPR036241">
    <property type="entry name" value="NSFL1C_SEP_dom_sf"/>
</dbReference>
<dbReference type="PANTHER" id="PTHR23333:SF20">
    <property type="entry name" value="NSFL1 COFACTOR P47"/>
    <property type="match status" value="1"/>
</dbReference>
<dbReference type="GO" id="GO:0031468">
    <property type="term" value="P:nuclear membrane reassembly"/>
    <property type="evidence" value="ECO:0007669"/>
    <property type="project" value="TreeGrafter"/>
</dbReference>
<feature type="region of interest" description="Disordered" evidence="1">
    <location>
        <begin position="208"/>
        <end position="230"/>
    </location>
</feature>
<reference evidence="4" key="1">
    <citation type="submission" date="2021-01" db="UniProtKB">
        <authorList>
            <consortium name="EnsemblMetazoa"/>
        </authorList>
    </citation>
    <scope>IDENTIFICATION</scope>
</reference>
<feature type="domain" description="SEP" evidence="3">
    <location>
        <begin position="237"/>
        <end position="302"/>
    </location>
</feature>
<dbReference type="Gene3D" id="3.10.20.90">
    <property type="entry name" value="Phosphatidylinositol 3-kinase Catalytic Subunit, Chain A, domain 1"/>
    <property type="match status" value="1"/>
</dbReference>
<sequence length="431" mass="46150">MSSAGSGATSAVDEVIQQFATITGVESDRARFYLDSAGWDLNLALSSFYEDLPESVNLDGENPIVPSVASRPNVEAISATKPPTDLAQNNMSRAKKTGESNTKKPATSLKKRGANDRQIRTFRDLNNGSGSSDSEEEGQRFFAGGSEHSGQQVLGPPGRKKLDANELVQSIFEQARAHGATVSAAEHEPRATRLAFSGVGFRLGADEQQPLQKSSGTSGAPGSGVASQDSNVAGGFPVSVDISLWHDGFTVDNGPLRRYDTPEGKEFIDSIKSGVIPPELYSMANSGEVSVDLNDRRYEEYVPPKRMTKAFTGEGHRLGNVEPAVVPPKPEGACADLAACEAQASREINLDESKPTTNIQIRLADGSRLIAKLNHSNTIDDLRRYLVTARPQYAASTFVLMTTFPNKELTEGAQSLADAKLLGAVVVQRLK</sequence>
<dbReference type="InterPro" id="IPR009060">
    <property type="entry name" value="UBA-like_sf"/>
</dbReference>
<dbReference type="FunFam" id="1.10.8.10:FF:000020">
    <property type="entry name" value="NSFL1 (p97) cofactor (p47)"/>
    <property type="match status" value="1"/>
</dbReference>
<dbReference type="KEGG" id="vde:111255183"/>
<dbReference type="GO" id="GO:0061025">
    <property type="term" value="P:membrane fusion"/>
    <property type="evidence" value="ECO:0007669"/>
    <property type="project" value="TreeGrafter"/>
</dbReference>
<dbReference type="GO" id="GO:0043130">
    <property type="term" value="F:ubiquitin binding"/>
    <property type="evidence" value="ECO:0007669"/>
    <property type="project" value="TreeGrafter"/>
</dbReference>
<dbReference type="SUPFAM" id="SSF54236">
    <property type="entry name" value="Ubiquitin-like"/>
    <property type="match status" value="1"/>
</dbReference>
<dbReference type="SUPFAM" id="SSF46934">
    <property type="entry name" value="UBA-like"/>
    <property type="match status" value="1"/>
</dbReference>
<evidence type="ECO:0000313" key="5">
    <source>
        <dbReference type="Proteomes" id="UP000594260"/>
    </source>
</evidence>
<evidence type="ECO:0000256" key="1">
    <source>
        <dbReference type="SAM" id="MobiDB-lite"/>
    </source>
</evidence>
<proteinExistence type="predicted"/>
<dbReference type="AlphaFoldDB" id="A0A7M7KW44"/>
<protein>
    <recommendedName>
        <fullName evidence="6">NSFL1 cofactor p47</fullName>
    </recommendedName>
</protein>
<accession>A0A7M7KW44</accession>
<dbReference type="GO" id="GO:0043161">
    <property type="term" value="P:proteasome-mediated ubiquitin-dependent protein catabolic process"/>
    <property type="evidence" value="ECO:0007669"/>
    <property type="project" value="TreeGrafter"/>
</dbReference>
<dbReference type="InterPro" id="IPR001012">
    <property type="entry name" value="UBX_dom"/>
</dbReference>
<feature type="domain" description="UBX" evidence="2">
    <location>
        <begin position="352"/>
        <end position="429"/>
    </location>
</feature>
<dbReference type="CDD" id="cd14348">
    <property type="entry name" value="UBA_p47"/>
    <property type="match status" value="1"/>
</dbReference>
<dbReference type="EnsemblMetazoa" id="XM_022816860">
    <property type="protein sequence ID" value="XP_022672595"/>
    <property type="gene ID" value="LOC111255183"/>
</dbReference>
<dbReference type="GeneID" id="111255183"/>
<dbReference type="FunCoup" id="A0A7M7KW44">
    <property type="interactions" value="2185"/>
</dbReference>
<dbReference type="InParanoid" id="A0A7M7KW44"/>
<dbReference type="OMA" id="NKDHTDK"/>
<dbReference type="Proteomes" id="UP000594260">
    <property type="component" value="Unplaced"/>
</dbReference>
<dbReference type="GO" id="GO:0000045">
    <property type="term" value="P:autophagosome assembly"/>
    <property type="evidence" value="ECO:0007669"/>
    <property type="project" value="TreeGrafter"/>
</dbReference>
<dbReference type="InterPro" id="IPR012989">
    <property type="entry name" value="SEP_domain"/>
</dbReference>
<evidence type="ECO:0008006" key="6">
    <source>
        <dbReference type="Google" id="ProtNLM"/>
    </source>
</evidence>
<dbReference type="Pfam" id="PF00789">
    <property type="entry name" value="UBX"/>
    <property type="match status" value="1"/>
</dbReference>
<dbReference type="OrthoDB" id="25887at2759"/>
<dbReference type="Gene3D" id="1.10.8.10">
    <property type="entry name" value="DNA helicase RuvA subunit, C-terminal domain"/>
    <property type="match status" value="1"/>
</dbReference>
<dbReference type="PROSITE" id="PS50033">
    <property type="entry name" value="UBX"/>
    <property type="match status" value="1"/>
</dbReference>
<evidence type="ECO:0000313" key="4">
    <source>
        <dbReference type="EnsemblMetazoa" id="XP_022672595"/>
    </source>
</evidence>
<dbReference type="Pfam" id="PF14555">
    <property type="entry name" value="UBA_4"/>
    <property type="match status" value="1"/>
</dbReference>
<feature type="region of interest" description="Disordered" evidence="1">
    <location>
        <begin position="79"/>
        <end position="160"/>
    </location>
</feature>
<evidence type="ECO:0000259" key="2">
    <source>
        <dbReference type="PROSITE" id="PS50033"/>
    </source>
</evidence>
<dbReference type="GO" id="GO:0005829">
    <property type="term" value="C:cytosol"/>
    <property type="evidence" value="ECO:0007669"/>
    <property type="project" value="TreeGrafter"/>
</dbReference>
<feature type="compositionally biased region" description="Basic and acidic residues" evidence="1">
    <location>
        <begin position="113"/>
        <end position="123"/>
    </location>
</feature>
<dbReference type="InterPro" id="IPR029071">
    <property type="entry name" value="Ubiquitin-like_domsf"/>
</dbReference>
<organism evidence="4 5">
    <name type="scientific">Varroa destructor</name>
    <name type="common">Honeybee mite</name>
    <dbReference type="NCBI Taxonomy" id="109461"/>
    <lineage>
        <taxon>Eukaryota</taxon>
        <taxon>Metazoa</taxon>
        <taxon>Ecdysozoa</taxon>
        <taxon>Arthropoda</taxon>
        <taxon>Chelicerata</taxon>
        <taxon>Arachnida</taxon>
        <taxon>Acari</taxon>
        <taxon>Parasitiformes</taxon>
        <taxon>Mesostigmata</taxon>
        <taxon>Gamasina</taxon>
        <taxon>Dermanyssoidea</taxon>
        <taxon>Varroidae</taxon>
        <taxon>Varroa</taxon>
    </lineage>
</organism>
<feature type="compositionally biased region" description="Polar residues" evidence="1">
    <location>
        <begin position="209"/>
        <end position="230"/>
    </location>
</feature>